<gene>
    <name evidence="1" type="ORF">B0F87_102200</name>
</gene>
<accession>A0A2S6HHZ3</accession>
<reference evidence="1 2" key="1">
    <citation type="submission" date="2018-02" db="EMBL/GenBank/DDBJ databases">
        <title>Subsurface microbial communities from deep shales in Ohio and West Virginia, USA.</title>
        <authorList>
            <person name="Wrighton K."/>
        </authorList>
    </citation>
    <scope>NUCLEOTIDE SEQUENCE [LARGE SCALE GENOMIC DNA]</scope>
    <source>
        <strain evidence="1 2">OWC-DMM</strain>
    </source>
</reference>
<sequence length="87" mass="10201">MIFFDRFFAEYNKKGDRGHPFYRLGITAMQISHGVKKSVHAVVKRVFLFHKAGFFRRLFSFFKPFSQIFRLSRIAHGRRGIAGLTFG</sequence>
<dbReference type="EMBL" id="PTIZ01000002">
    <property type="protein sequence ID" value="PPK77094.1"/>
    <property type="molecule type" value="Genomic_DNA"/>
</dbReference>
<dbReference type="AlphaFoldDB" id="A0A2S6HHZ3"/>
<comment type="caution">
    <text evidence="1">The sequence shown here is derived from an EMBL/GenBank/DDBJ whole genome shotgun (WGS) entry which is preliminary data.</text>
</comment>
<evidence type="ECO:0000313" key="1">
    <source>
        <dbReference type="EMBL" id="PPK77094.1"/>
    </source>
</evidence>
<protein>
    <submittedName>
        <fullName evidence="1">Uncharacterized protein</fullName>
    </submittedName>
</protein>
<evidence type="ECO:0000313" key="2">
    <source>
        <dbReference type="Proteomes" id="UP000240010"/>
    </source>
</evidence>
<organism evidence="1 2">
    <name type="scientific">Methylobacter tundripaludum</name>
    <dbReference type="NCBI Taxonomy" id="173365"/>
    <lineage>
        <taxon>Bacteria</taxon>
        <taxon>Pseudomonadati</taxon>
        <taxon>Pseudomonadota</taxon>
        <taxon>Gammaproteobacteria</taxon>
        <taxon>Methylococcales</taxon>
        <taxon>Methylococcaceae</taxon>
        <taxon>Methylobacter</taxon>
    </lineage>
</organism>
<dbReference type="Proteomes" id="UP000240010">
    <property type="component" value="Unassembled WGS sequence"/>
</dbReference>
<name>A0A2S6HHZ3_9GAMM</name>
<proteinExistence type="predicted"/>